<evidence type="ECO:0000256" key="6">
    <source>
        <dbReference type="SAM" id="MobiDB-lite"/>
    </source>
</evidence>
<evidence type="ECO:0000256" key="4">
    <source>
        <dbReference type="ARBA" id="ARBA00023139"/>
    </source>
</evidence>
<feature type="region of interest" description="Disordered" evidence="6">
    <location>
        <begin position="28"/>
        <end position="75"/>
    </location>
</feature>
<accession>A0A9X2E7C0</accession>
<evidence type="ECO:0000256" key="1">
    <source>
        <dbReference type="ARBA" id="ARBA00022475"/>
    </source>
</evidence>
<dbReference type="PROSITE" id="PS51257">
    <property type="entry name" value="PROKAR_LIPOPROTEIN"/>
    <property type="match status" value="1"/>
</dbReference>
<evidence type="ECO:0000313" key="8">
    <source>
        <dbReference type="EMBL" id="MCM6775589.1"/>
    </source>
</evidence>
<evidence type="ECO:0000256" key="5">
    <source>
        <dbReference type="ARBA" id="ARBA00023288"/>
    </source>
</evidence>
<feature type="signal peptide" evidence="7">
    <location>
        <begin position="1"/>
        <end position="20"/>
    </location>
</feature>
<evidence type="ECO:0000256" key="2">
    <source>
        <dbReference type="ARBA" id="ARBA00022729"/>
    </source>
</evidence>
<dbReference type="InterPro" id="IPR025971">
    <property type="entry name" value="LppP/LprE"/>
</dbReference>
<feature type="compositionally biased region" description="Low complexity" evidence="6">
    <location>
        <begin position="28"/>
        <end position="56"/>
    </location>
</feature>
<keyword evidence="2 7" id="KW-0732">Signal</keyword>
<evidence type="ECO:0000256" key="3">
    <source>
        <dbReference type="ARBA" id="ARBA00023136"/>
    </source>
</evidence>
<keyword evidence="4" id="KW-0564">Palmitate</keyword>
<evidence type="ECO:0000313" key="9">
    <source>
        <dbReference type="Proteomes" id="UP001139157"/>
    </source>
</evidence>
<name>A0A9X2E7C0_9NOCA</name>
<protein>
    <submittedName>
        <fullName evidence="8">LppP/LprE family lipoprotein</fullName>
    </submittedName>
</protein>
<keyword evidence="3" id="KW-0472">Membrane</keyword>
<dbReference type="RefSeq" id="WP_251913831.1">
    <property type="nucleotide sequence ID" value="NZ_JAMRXG010000007.1"/>
</dbReference>
<organism evidence="8 9">
    <name type="scientific">Nocardia pulmonis</name>
    <dbReference type="NCBI Taxonomy" id="2951408"/>
    <lineage>
        <taxon>Bacteria</taxon>
        <taxon>Bacillati</taxon>
        <taxon>Actinomycetota</taxon>
        <taxon>Actinomycetes</taxon>
        <taxon>Mycobacteriales</taxon>
        <taxon>Nocardiaceae</taxon>
        <taxon>Nocardia</taxon>
    </lineage>
</organism>
<comment type="caution">
    <text evidence="8">The sequence shown here is derived from an EMBL/GenBank/DDBJ whole genome shotgun (WGS) entry which is preliminary data.</text>
</comment>
<proteinExistence type="predicted"/>
<dbReference type="Pfam" id="PF14041">
    <property type="entry name" value="Lipoprotein_21"/>
    <property type="match status" value="1"/>
</dbReference>
<keyword evidence="9" id="KW-1185">Reference proteome</keyword>
<reference evidence="8" key="1">
    <citation type="submission" date="2022-06" db="EMBL/GenBank/DDBJ databases">
        <title>Novel species in genus nocardia.</title>
        <authorList>
            <person name="Li F."/>
        </authorList>
    </citation>
    <scope>NUCLEOTIDE SEQUENCE</scope>
    <source>
        <strain evidence="8">CDC141</strain>
    </source>
</reference>
<feature type="chain" id="PRO_5040890496" evidence="7">
    <location>
        <begin position="21"/>
        <end position="213"/>
    </location>
</feature>
<dbReference type="AlphaFoldDB" id="A0A9X2E7C0"/>
<keyword evidence="5 8" id="KW-0449">Lipoprotein</keyword>
<sequence>MKRIVGTIAAAAAVTLSAAACQGGVTTPATGGSSAGTSSPAAAPTGGATTGSGSSPVTYQPPATSPARADPATSGHGLCVDANSGVVEAAIKSLGPGVGGEGYVFSAATDAPIGSCPALLWVLVDTPNATASSPWHVLFFNHDRYLGTATRNHTSYTRIVGSSDRSVQVQYRWLQDQDANCCPSGGPVVITFTLGADGQTITPDRPIPPEVAR</sequence>
<keyword evidence="1" id="KW-1003">Cell membrane</keyword>
<dbReference type="Proteomes" id="UP001139157">
    <property type="component" value="Unassembled WGS sequence"/>
</dbReference>
<evidence type="ECO:0000256" key="7">
    <source>
        <dbReference type="SAM" id="SignalP"/>
    </source>
</evidence>
<dbReference type="EMBL" id="JAMRXG010000007">
    <property type="protein sequence ID" value="MCM6775589.1"/>
    <property type="molecule type" value="Genomic_DNA"/>
</dbReference>
<gene>
    <name evidence="8" type="ORF">NDR86_19110</name>
</gene>